<reference evidence="1 2" key="1">
    <citation type="journal article" date="2014" name="Genome Biol. Evol.">
        <title>The secreted proteins of Achlya hypogyna and Thraustotheca clavata identify the ancestral oomycete secretome and reveal gene acquisitions by horizontal gene transfer.</title>
        <authorList>
            <person name="Misner I."/>
            <person name="Blouin N."/>
            <person name="Leonard G."/>
            <person name="Richards T.A."/>
            <person name="Lane C.E."/>
        </authorList>
    </citation>
    <scope>NUCLEOTIDE SEQUENCE [LARGE SCALE GENOMIC DNA]</scope>
    <source>
        <strain evidence="1 2">ATCC 34112</strain>
    </source>
</reference>
<comment type="caution">
    <text evidence="1">The sequence shown here is derived from an EMBL/GenBank/DDBJ whole genome shotgun (WGS) entry which is preliminary data.</text>
</comment>
<organism evidence="1 2">
    <name type="scientific">Thraustotheca clavata</name>
    <dbReference type="NCBI Taxonomy" id="74557"/>
    <lineage>
        <taxon>Eukaryota</taxon>
        <taxon>Sar</taxon>
        <taxon>Stramenopiles</taxon>
        <taxon>Oomycota</taxon>
        <taxon>Saprolegniomycetes</taxon>
        <taxon>Saprolegniales</taxon>
        <taxon>Achlyaceae</taxon>
        <taxon>Thraustotheca</taxon>
    </lineage>
</organism>
<keyword evidence="2" id="KW-1185">Reference proteome</keyword>
<dbReference type="Proteomes" id="UP000243217">
    <property type="component" value="Unassembled WGS sequence"/>
</dbReference>
<evidence type="ECO:0000313" key="2">
    <source>
        <dbReference type="Proteomes" id="UP000243217"/>
    </source>
</evidence>
<sequence length="562" mass="63549">MELHPNLPSTIDWPLVSSIATEKLGQVPEPLKDVLHYDSVVNVDLLRPFTSIKAHDMLACVIREIIRSKNDTFTMDIIVGYQGGYLGQQFNEKSCRTIKVKPLQEEVMVSVESILKSTLECVPANHAKLESARITAGYMLNNLPRGLENLVKVWTTWEGIENLSAVASKPPPFACSAIFIQDLETLRTMPLQECFTDTFPVHFERQLQLLLCIEKSISLNAAEVTFPWSALKSSVATIDTHQLLTNPDSIILSHMEDADPSNSSLTLRYDMDMLEKSWDIIAYCTSSTQGIIIFVEELQSIFQQIAISPVIHDDNPSELAIYIRQHRNQAPRDQRTQNDFHDGIKPLSQDPVSSLKYMIKVGLYKLQRDVSHWLTQQTIHLSEIKTKLTTPQSFKSIQWLVYVCAIGKQLALNTAIVRQLAEQAMTHAMSTQDIAPTFHIPLESFVPDRLRLSLSGPFSFLIILNTLLDPFLWSLQLKVNDTFTRTLQLEKSQFHDWNLVQFSISPAIANRIKAAMTHQHADAAPFLDQGVATFLTNTPPTAMDYYDGRQHVISYSQLYAPK</sequence>
<accession>A0A1W0A9A0</accession>
<dbReference type="AlphaFoldDB" id="A0A1W0A9A0"/>
<evidence type="ECO:0000313" key="1">
    <source>
        <dbReference type="EMBL" id="OQS06872.1"/>
    </source>
</evidence>
<name>A0A1W0A9A0_9STRA</name>
<protein>
    <submittedName>
        <fullName evidence="1">Uncharacterized protein</fullName>
    </submittedName>
</protein>
<gene>
    <name evidence="1" type="ORF">THRCLA_01097</name>
</gene>
<dbReference type="OrthoDB" id="74487at2759"/>
<proteinExistence type="predicted"/>
<dbReference type="EMBL" id="JNBS01000298">
    <property type="protein sequence ID" value="OQS06872.1"/>
    <property type="molecule type" value="Genomic_DNA"/>
</dbReference>